<feature type="binding site" evidence="8">
    <location>
        <position position="21"/>
    </location>
    <ligand>
        <name>[4Fe-4S] cluster</name>
        <dbReference type="ChEBI" id="CHEBI:49883"/>
        <note>4Fe-4S-S-AdoMet</note>
    </ligand>
</feature>
<dbReference type="SUPFAM" id="SSF102114">
    <property type="entry name" value="Radical SAM enzymes"/>
    <property type="match status" value="1"/>
</dbReference>
<dbReference type="InterPro" id="IPR011843">
    <property type="entry name" value="PQQ_synth_PqqE_bac"/>
</dbReference>
<dbReference type="SMART" id="SM00729">
    <property type="entry name" value="Elp3"/>
    <property type="match status" value="1"/>
</dbReference>
<dbReference type="PANTHER" id="PTHR11228">
    <property type="entry name" value="RADICAL SAM DOMAIN PROTEIN"/>
    <property type="match status" value="1"/>
</dbReference>
<comment type="pathway">
    <text evidence="8">Cofactor biosynthesis; pyrroloquinoline quinone biosynthesis.</text>
</comment>
<dbReference type="PANTHER" id="PTHR11228:SF7">
    <property type="entry name" value="PQQA PEPTIDE CYCLASE"/>
    <property type="match status" value="1"/>
</dbReference>
<comment type="function">
    <text evidence="8">Catalyzes the cross-linking of a glutamate residue and a tyrosine residue in the PqqA protein as part of the biosynthesis of pyrroloquinoline quinone (PQQ).</text>
</comment>
<keyword evidence="4 8" id="KW-0884">PQQ biosynthesis</keyword>
<dbReference type="NCBIfam" id="TIGR04085">
    <property type="entry name" value="rSAM_more_4Fe4S"/>
    <property type="match status" value="1"/>
</dbReference>
<keyword evidence="3 8" id="KW-0479">Metal-binding</keyword>
<comment type="subunit">
    <text evidence="8">Interacts with PqqD. The interaction is necessary for activity of PqqE.</text>
</comment>
<evidence type="ECO:0000256" key="4">
    <source>
        <dbReference type="ARBA" id="ARBA00022905"/>
    </source>
</evidence>
<dbReference type="InterPro" id="IPR006638">
    <property type="entry name" value="Elp3/MiaA/NifB-like_rSAM"/>
</dbReference>
<evidence type="ECO:0000256" key="2">
    <source>
        <dbReference type="ARBA" id="ARBA00022691"/>
    </source>
</evidence>
<feature type="domain" description="Radical SAM core" evidence="10">
    <location>
        <begin position="3"/>
        <end position="223"/>
    </location>
</feature>
<dbReference type="SFLD" id="SFLDG01067">
    <property type="entry name" value="SPASM/twitch_domain_containing"/>
    <property type="match status" value="1"/>
</dbReference>
<dbReference type="HAMAP" id="MF_00660">
    <property type="entry name" value="PqqE"/>
    <property type="match status" value="1"/>
</dbReference>
<dbReference type="InterPro" id="IPR017200">
    <property type="entry name" value="PqqE-like"/>
</dbReference>
<dbReference type="EMBL" id="JBHSJF010000006">
    <property type="protein sequence ID" value="MFC5068727.1"/>
    <property type="molecule type" value="Genomic_DNA"/>
</dbReference>
<dbReference type="Gene3D" id="3.20.20.70">
    <property type="entry name" value="Aldolase class I"/>
    <property type="match status" value="1"/>
</dbReference>
<accession>A0ABV9Z4W8</accession>
<feature type="compositionally biased region" description="Basic and acidic residues" evidence="9">
    <location>
        <begin position="347"/>
        <end position="365"/>
    </location>
</feature>
<evidence type="ECO:0000256" key="8">
    <source>
        <dbReference type="HAMAP-Rule" id="MF_00660"/>
    </source>
</evidence>
<feature type="binding site" evidence="8">
    <location>
        <position position="24"/>
    </location>
    <ligand>
        <name>[4Fe-4S] cluster</name>
        <dbReference type="ChEBI" id="CHEBI:49883"/>
        <note>4Fe-4S-S-AdoMet</note>
    </ligand>
</feature>
<dbReference type="CDD" id="cd01335">
    <property type="entry name" value="Radical_SAM"/>
    <property type="match status" value="1"/>
</dbReference>
<evidence type="ECO:0000256" key="3">
    <source>
        <dbReference type="ARBA" id="ARBA00022723"/>
    </source>
</evidence>
<dbReference type="SFLD" id="SFLDS00029">
    <property type="entry name" value="Radical_SAM"/>
    <property type="match status" value="1"/>
</dbReference>
<dbReference type="Proteomes" id="UP001595796">
    <property type="component" value="Unassembled WGS sequence"/>
</dbReference>
<sequence>MTAPPPLAMLAELTHRCPLSCPYCSNPLELDKRSDELDTGTWVRVFEEAAAIGVIHLHLSGGEPGARRDLADLVRGAAGAGLYTNLITSGIGLDRPRLEAIAEAGLDHVQLSIQDVDEAAADRVAGLAGSHRRKRDFARMVGEIGLPLTINCVIHRENVARAGDMVHEAVSMGARRVEVAHAQYYGWGLQNRAALMPDREDALAAGETVERLRAELVGTIVIDYVPPDHFARFPKPCVNGWGRQSLNITPRGRVLPCHAAESIPGLEFWNVAEHSLADVWQNSPAFNAFRGTDWMQEPCRSCARKEVDFGGCRCQAMALAGDPRATDPVCSYSPLHHLVREITGGTHEGEGWTPRGREQRAKDEPIPLPVS</sequence>
<keyword evidence="5 8" id="KW-0560">Oxidoreductase</keyword>
<keyword evidence="7 8" id="KW-0411">Iron-sulfur</keyword>
<comment type="caution">
    <text evidence="11">The sequence shown here is derived from an EMBL/GenBank/DDBJ whole genome shotgun (WGS) entry which is preliminary data.</text>
</comment>
<dbReference type="InterPro" id="IPR013785">
    <property type="entry name" value="Aldolase_TIM"/>
</dbReference>
<dbReference type="SFLD" id="SFLDF00280">
    <property type="entry name" value="coenzyme_PQQ_synthesis_protein"/>
    <property type="match status" value="1"/>
</dbReference>
<proteinExistence type="inferred from homology"/>
<evidence type="ECO:0000256" key="5">
    <source>
        <dbReference type="ARBA" id="ARBA00023002"/>
    </source>
</evidence>
<dbReference type="Pfam" id="PF13186">
    <property type="entry name" value="SPASM"/>
    <property type="match status" value="1"/>
</dbReference>
<name>A0ABV9Z4W8_9HYPH</name>
<dbReference type="PROSITE" id="PS51918">
    <property type="entry name" value="RADICAL_SAM"/>
    <property type="match status" value="1"/>
</dbReference>
<dbReference type="NCBIfam" id="TIGR02109">
    <property type="entry name" value="PQQ_syn_pqqE"/>
    <property type="match status" value="1"/>
</dbReference>
<comment type="catalytic activity">
    <reaction evidence="8">
        <text>[PQQ precursor protein] + S-adenosyl-L-methionine = E-Y cross-linked-[PQQ precursor protein] + 5'-deoxyadenosine + L-methionine + H(+)</text>
        <dbReference type="Rhea" id="RHEA:56836"/>
        <dbReference type="Rhea" id="RHEA-COMP:14800"/>
        <dbReference type="Rhea" id="RHEA-COMP:14801"/>
        <dbReference type="ChEBI" id="CHEBI:15378"/>
        <dbReference type="ChEBI" id="CHEBI:17319"/>
        <dbReference type="ChEBI" id="CHEBI:57844"/>
        <dbReference type="ChEBI" id="CHEBI:59789"/>
        <dbReference type="ChEBI" id="CHEBI:141026"/>
        <dbReference type="ChEBI" id="CHEBI:141027"/>
        <dbReference type="EC" id="1.21.98.4"/>
    </reaction>
</comment>
<evidence type="ECO:0000313" key="12">
    <source>
        <dbReference type="Proteomes" id="UP001595796"/>
    </source>
</evidence>
<evidence type="ECO:0000256" key="9">
    <source>
        <dbReference type="SAM" id="MobiDB-lite"/>
    </source>
</evidence>
<dbReference type="CDD" id="cd21119">
    <property type="entry name" value="SPASM_PqqE"/>
    <property type="match status" value="1"/>
</dbReference>
<dbReference type="RefSeq" id="WP_114956083.1">
    <property type="nucleotide sequence ID" value="NZ_JBHSJF010000006.1"/>
</dbReference>
<evidence type="ECO:0000256" key="1">
    <source>
        <dbReference type="ARBA" id="ARBA00022485"/>
    </source>
</evidence>
<keyword evidence="6 8" id="KW-0408">Iron</keyword>
<dbReference type="PROSITE" id="PS01305">
    <property type="entry name" value="MOAA_NIFB_PQQE"/>
    <property type="match status" value="1"/>
</dbReference>
<dbReference type="SFLD" id="SFLDG01386">
    <property type="entry name" value="main_SPASM_domain-containing"/>
    <property type="match status" value="1"/>
</dbReference>
<keyword evidence="2 8" id="KW-0949">S-adenosyl-L-methionine</keyword>
<organism evidence="11 12">
    <name type="scientific">Flaviflagellibacter deserti</name>
    <dbReference type="NCBI Taxonomy" id="2267266"/>
    <lineage>
        <taxon>Bacteria</taxon>
        <taxon>Pseudomonadati</taxon>
        <taxon>Pseudomonadota</taxon>
        <taxon>Alphaproteobacteria</taxon>
        <taxon>Hyphomicrobiales</taxon>
        <taxon>Flaviflagellibacter</taxon>
    </lineage>
</organism>
<dbReference type="InterPro" id="IPR000385">
    <property type="entry name" value="MoaA_NifB_PqqE_Fe-S-bd_CS"/>
</dbReference>
<dbReference type="InterPro" id="IPR023885">
    <property type="entry name" value="4Fe4S-binding_SPASM_dom"/>
</dbReference>
<dbReference type="Pfam" id="PF04055">
    <property type="entry name" value="Radical_SAM"/>
    <property type="match status" value="1"/>
</dbReference>
<evidence type="ECO:0000256" key="6">
    <source>
        <dbReference type="ARBA" id="ARBA00023004"/>
    </source>
</evidence>
<gene>
    <name evidence="8 11" type="primary">pqqE</name>
    <name evidence="11" type="ORF">ACFPFW_11975</name>
</gene>
<dbReference type="InterPro" id="IPR007197">
    <property type="entry name" value="rSAM"/>
</dbReference>
<dbReference type="InterPro" id="IPR050377">
    <property type="entry name" value="Radical_SAM_PqqE_MftC-like"/>
</dbReference>
<evidence type="ECO:0000259" key="10">
    <source>
        <dbReference type="PROSITE" id="PS51918"/>
    </source>
</evidence>
<evidence type="ECO:0000313" key="11">
    <source>
        <dbReference type="EMBL" id="MFC5068727.1"/>
    </source>
</evidence>
<keyword evidence="1 8" id="KW-0004">4Fe-4S</keyword>
<feature type="binding site" evidence="8">
    <location>
        <position position="17"/>
    </location>
    <ligand>
        <name>[4Fe-4S] cluster</name>
        <dbReference type="ChEBI" id="CHEBI:49883"/>
        <note>4Fe-4S-S-AdoMet</note>
    </ligand>
</feature>
<comment type="cofactor">
    <cofactor evidence="8">
        <name>[4Fe-4S] cluster</name>
        <dbReference type="ChEBI" id="CHEBI:49883"/>
    </cofactor>
    <text evidence="8">Binds 1 [4Fe-4S] cluster. The cluster is coordinated with 3 cysteines and an exchangeable S-adenosyl-L-methionine.</text>
</comment>
<dbReference type="InterPro" id="IPR058240">
    <property type="entry name" value="rSAM_sf"/>
</dbReference>
<keyword evidence="12" id="KW-1185">Reference proteome</keyword>
<dbReference type="EC" id="1.21.98.4" evidence="8"/>
<dbReference type="PIRSF" id="PIRSF037420">
    <property type="entry name" value="PQQ_syn_pqqE"/>
    <property type="match status" value="1"/>
</dbReference>
<reference evidence="12" key="1">
    <citation type="journal article" date="2019" name="Int. J. Syst. Evol. Microbiol.">
        <title>The Global Catalogue of Microorganisms (GCM) 10K type strain sequencing project: providing services to taxonomists for standard genome sequencing and annotation.</title>
        <authorList>
            <consortium name="The Broad Institute Genomics Platform"/>
            <consortium name="The Broad Institute Genome Sequencing Center for Infectious Disease"/>
            <person name="Wu L."/>
            <person name="Ma J."/>
        </authorList>
    </citation>
    <scope>NUCLEOTIDE SEQUENCE [LARGE SCALE GENOMIC DNA]</scope>
    <source>
        <strain evidence="12">CGMCC 1.16444</strain>
    </source>
</reference>
<comment type="similarity">
    <text evidence="8">Belongs to the radical SAM superfamily. PqqE family.</text>
</comment>
<evidence type="ECO:0000256" key="7">
    <source>
        <dbReference type="ARBA" id="ARBA00023014"/>
    </source>
</evidence>
<protein>
    <recommendedName>
        <fullName evidence="8">PqqA peptide cyclase</fullName>
        <ecNumber evidence="8">1.21.98.4</ecNumber>
    </recommendedName>
    <alternativeName>
        <fullName evidence="8">Coenzyme PQQ synthesis protein E</fullName>
    </alternativeName>
</protein>
<feature type="region of interest" description="Disordered" evidence="9">
    <location>
        <begin position="343"/>
        <end position="371"/>
    </location>
</feature>